<feature type="repeat" description="ANK" evidence="3">
    <location>
        <begin position="58"/>
        <end position="79"/>
    </location>
</feature>
<feature type="repeat" description="ANK" evidence="3">
    <location>
        <begin position="25"/>
        <end position="57"/>
    </location>
</feature>
<feature type="non-terminal residue" evidence="4">
    <location>
        <position position="183"/>
    </location>
</feature>
<keyword evidence="5" id="KW-1185">Reference proteome</keyword>
<evidence type="ECO:0000313" key="4">
    <source>
        <dbReference type="EMBL" id="KAF2893545.1"/>
    </source>
</evidence>
<evidence type="ECO:0000256" key="3">
    <source>
        <dbReference type="PROSITE-ProRule" id="PRU00023"/>
    </source>
</evidence>
<accession>A0A8K0D2F7</accession>
<evidence type="ECO:0000256" key="2">
    <source>
        <dbReference type="ARBA" id="ARBA00023043"/>
    </source>
</evidence>
<dbReference type="SMART" id="SM00248">
    <property type="entry name" value="ANK"/>
    <property type="match status" value="2"/>
</dbReference>
<evidence type="ECO:0000313" key="5">
    <source>
        <dbReference type="Proteomes" id="UP000801492"/>
    </source>
</evidence>
<dbReference type="PANTHER" id="PTHR24174:SF1">
    <property type="entry name" value="IP14385P"/>
    <property type="match status" value="1"/>
</dbReference>
<sequence>IFVNYIETFLSSLRRGPGANVQDSCGYSSLHHAALNGHKEIVKLLLDHDASTNIVDSKGSTALHLAAWSGNVDIVRLLLCGPSICNVNLTELFLDVFNIFTFKGTNEKIDFCNKVRDNGTHINYTIIEANPVSNQSDWHREYHLRRLITIGINSCPFHIGHLNRPFDRTAHDVSAIHKTRRLY</sequence>
<dbReference type="Gene3D" id="1.25.40.20">
    <property type="entry name" value="Ankyrin repeat-containing domain"/>
    <property type="match status" value="1"/>
</dbReference>
<organism evidence="4 5">
    <name type="scientific">Ignelater luminosus</name>
    <name type="common">Cucubano</name>
    <name type="synonym">Pyrophorus luminosus</name>
    <dbReference type="NCBI Taxonomy" id="2038154"/>
    <lineage>
        <taxon>Eukaryota</taxon>
        <taxon>Metazoa</taxon>
        <taxon>Ecdysozoa</taxon>
        <taxon>Arthropoda</taxon>
        <taxon>Hexapoda</taxon>
        <taxon>Insecta</taxon>
        <taxon>Pterygota</taxon>
        <taxon>Neoptera</taxon>
        <taxon>Endopterygota</taxon>
        <taxon>Coleoptera</taxon>
        <taxon>Polyphaga</taxon>
        <taxon>Elateriformia</taxon>
        <taxon>Elateroidea</taxon>
        <taxon>Elateridae</taxon>
        <taxon>Agrypninae</taxon>
        <taxon>Pyrophorini</taxon>
        <taxon>Ignelater</taxon>
    </lineage>
</organism>
<dbReference type="Pfam" id="PF12796">
    <property type="entry name" value="Ank_2"/>
    <property type="match status" value="1"/>
</dbReference>
<dbReference type="AlphaFoldDB" id="A0A8K0D2F7"/>
<dbReference type="OrthoDB" id="5314041at2759"/>
<dbReference type="Proteomes" id="UP000801492">
    <property type="component" value="Unassembled WGS sequence"/>
</dbReference>
<keyword evidence="1" id="KW-0677">Repeat</keyword>
<dbReference type="PROSITE" id="PS50297">
    <property type="entry name" value="ANK_REP_REGION"/>
    <property type="match status" value="2"/>
</dbReference>
<evidence type="ECO:0000256" key="1">
    <source>
        <dbReference type="ARBA" id="ARBA00022737"/>
    </source>
</evidence>
<dbReference type="InterPro" id="IPR033635">
    <property type="entry name" value="ANKS1/Caskin"/>
</dbReference>
<dbReference type="EMBL" id="VTPC01007898">
    <property type="protein sequence ID" value="KAF2893545.1"/>
    <property type="molecule type" value="Genomic_DNA"/>
</dbReference>
<dbReference type="PROSITE" id="PS50088">
    <property type="entry name" value="ANK_REPEAT"/>
    <property type="match status" value="2"/>
</dbReference>
<dbReference type="InterPro" id="IPR036770">
    <property type="entry name" value="Ankyrin_rpt-contain_sf"/>
</dbReference>
<protein>
    <submittedName>
        <fullName evidence="4">Uncharacterized protein</fullName>
    </submittedName>
</protein>
<keyword evidence="2 3" id="KW-0040">ANK repeat</keyword>
<proteinExistence type="predicted"/>
<dbReference type="GO" id="GO:0005829">
    <property type="term" value="C:cytosol"/>
    <property type="evidence" value="ECO:0007669"/>
    <property type="project" value="TreeGrafter"/>
</dbReference>
<dbReference type="InterPro" id="IPR002110">
    <property type="entry name" value="Ankyrin_rpt"/>
</dbReference>
<comment type="caution">
    <text evidence="4">The sequence shown here is derived from an EMBL/GenBank/DDBJ whole genome shotgun (WGS) entry which is preliminary data.</text>
</comment>
<gene>
    <name evidence="4" type="ORF">ILUMI_12628</name>
</gene>
<dbReference type="SUPFAM" id="SSF48403">
    <property type="entry name" value="Ankyrin repeat"/>
    <property type="match status" value="1"/>
</dbReference>
<reference evidence="4" key="1">
    <citation type="submission" date="2019-08" db="EMBL/GenBank/DDBJ databases">
        <title>The genome of the North American firefly Photinus pyralis.</title>
        <authorList>
            <consortium name="Photinus pyralis genome working group"/>
            <person name="Fallon T.R."/>
            <person name="Sander Lower S.E."/>
            <person name="Weng J.-K."/>
        </authorList>
    </citation>
    <scope>NUCLEOTIDE SEQUENCE</scope>
    <source>
        <strain evidence="4">TRF0915ILg1</strain>
        <tissue evidence="4">Whole body</tissue>
    </source>
</reference>
<dbReference type="PANTHER" id="PTHR24174">
    <property type="entry name" value="ANKYRIN REPEAT AND STERILE ALPHA MOTIF DOMAIN-CONTAINING PROTEIN 1"/>
    <property type="match status" value="1"/>
</dbReference>
<name>A0A8K0D2F7_IGNLU</name>